<protein>
    <recommendedName>
        <fullName evidence="8">Myosin motor domain-containing protein</fullName>
    </recommendedName>
</protein>
<dbReference type="PROSITE" id="PS50096">
    <property type="entry name" value="IQ"/>
    <property type="match status" value="1"/>
</dbReference>
<keyword evidence="4 6" id="KW-0505">Motor protein</keyword>
<dbReference type="Gene3D" id="1.10.10.820">
    <property type="match status" value="1"/>
</dbReference>
<dbReference type="GO" id="GO:0005524">
    <property type="term" value="F:ATP binding"/>
    <property type="evidence" value="ECO:0007669"/>
    <property type="project" value="UniProtKB-UniRule"/>
</dbReference>
<evidence type="ECO:0000259" key="8">
    <source>
        <dbReference type="PROSITE" id="PS51456"/>
    </source>
</evidence>
<keyword evidence="10" id="KW-1185">Reference proteome</keyword>
<feature type="compositionally biased region" description="Polar residues" evidence="7">
    <location>
        <begin position="827"/>
        <end position="837"/>
    </location>
</feature>
<feature type="region of interest" description="Actin-binding" evidence="6">
    <location>
        <begin position="687"/>
        <end position="709"/>
    </location>
</feature>
<evidence type="ECO:0000256" key="7">
    <source>
        <dbReference type="SAM" id="MobiDB-lite"/>
    </source>
</evidence>
<dbReference type="Gene3D" id="1.20.58.530">
    <property type="match status" value="1"/>
</dbReference>
<name>K0SU77_THAOC</name>
<evidence type="ECO:0000256" key="2">
    <source>
        <dbReference type="ARBA" id="ARBA00022840"/>
    </source>
</evidence>
<evidence type="ECO:0000256" key="1">
    <source>
        <dbReference type="ARBA" id="ARBA00022741"/>
    </source>
</evidence>
<dbReference type="Proteomes" id="UP000266841">
    <property type="component" value="Unassembled WGS sequence"/>
</dbReference>
<dbReference type="Gene3D" id="3.40.850.10">
    <property type="entry name" value="Kinesin motor domain"/>
    <property type="match status" value="1"/>
</dbReference>
<evidence type="ECO:0000313" key="9">
    <source>
        <dbReference type="EMBL" id="EJK64551.1"/>
    </source>
</evidence>
<dbReference type="Pfam" id="PF00063">
    <property type="entry name" value="Myosin_head"/>
    <property type="match status" value="1"/>
</dbReference>
<gene>
    <name evidence="9" type="ORF">THAOC_14706</name>
</gene>
<keyword evidence="2 6" id="KW-0067">ATP-binding</keyword>
<dbReference type="InterPro" id="IPR001609">
    <property type="entry name" value="Myosin_head_motor_dom-like"/>
</dbReference>
<dbReference type="GO" id="GO:0016459">
    <property type="term" value="C:myosin complex"/>
    <property type="evidence" value="ECO:0007669"/>
    <property type="project" value="UniProtKB-KW"/>
</dbReference>
<comment type="similarity">
    <text evidence="6">Belongs to the TRAFAC class myosin-kinesin ATPase superfamily. Myosin family.</text>
</comment>
<dbReference type="GO" id="GO:0005737">
    <property type="term" value="C:cytoplasm"/>
    <property type="evidence" value="ECO:0007669"/>
    <property type="project" value="TreeGrafter"/>
</dbReference>
<feature type="compositionally biased region" description="Basic residues" evidence="7">
    <location>
        <begin position="1259"/>
        <end position="1282"/>
    </location>
</feature>
<comment type="caution">
    <text evidence="9">The sequence shown here is derived from an EMBL/GenBank/DDBJ whole genome shotgun (WGS) entry which is preliminary data.</text>
</comment>
<dbReference type="eggNOG" id="KOG0160">
    <property type="taxonomic scope" value="Eukaryota"/>
</dbReference>
<feature type="domain" description="Myosin motor" evidence="8">
    <location>
        <begin position="72"/>
        <end position="820"/>
    </location>
</feature>
<dbReference type="PRINTS" id="PR00193">
    <property type="entry name" value="MYOSINHEAVY"/>
</dbReference>
<evidence type="ECO:0000313" key="10">
    <source>
        <dbReference type="Proteomes" id="UP000266841"/>
    </source>
</evidence>
<keyword evidence="3 6" id="KW-0518">Myosin</keyword>
<dbReference type="GO" id="GO:0051015">
    <property type="term" value="F:actin filament binding"/>
    <property type="evidence" value="ECO:0007669"/>
    <property type="project" value="TreeGrafter"/>
</dbReference>
<accession>K0SU77</accession>
<evidence type="ECO:0000256" key="3">
    <source>
        <dbReference type="ARBA" id="ARBA00023123"/>
    </source>
</evidence>
<keyword evidence="5 6" id="KW-0009">Actin-binding</keyword>
<dbReference type="Gene3D" id="1.20.120.720">
    <property type="entry name" value="Myosin VI head, motor domain, U50 subdomain"/>
    <property type="match status" value="1"/>
</dbReference>
<dbReference type="SUPFAM" id="SSF52540">
    <property type="entry name" value="P-loop containing nucleoside triphosphate hydrolases"/>
    <property type="match status" value="1"/>
</dbReference>
<feature type="region of interest" description="Disordered" evidence="7">
    <location>
        <begin position="819"/>
        <end position="866"/>
    </location>
</feature>
<dbReference type="InterPro" id="IPR027417">
    <property type="entry name" value="P-loop_NTPase"/>
</dbReference>
<dbReference type="OrthoDB" id="6108017at2759"/>
<keyword evidence="1 6" id="KW-0547">Nucleotide-binding</keyword>
<organism evidence="9 10">
    <name type="scientific">Thalassiosira oceanica</name>
    <name type="common">Marine diatom</name>
    <dbReference type="NCBI Taxonomy" id="159749"/>
    <lineage>
        <taxon>Eukaryota</taxon>
        <taxon>Sar</taxon>
        <taxon>Stramenopiles</taxon>
        <taxon>Ochrophyta</taxon>
        <taxon>Bacillariophyta</taxon>
        <taxon>Coscinodiscophyceae</taxon>
        <taxon>Thalassiosirophycidae</taxon>
        <taxon>Thalassiosirales</taxon>
        <taxon>Thalassiosiraceae</taxon>
        <taxon>Thalassiosira</taxon>
    </lineage>
</organism>
<sequence length="1296" mass="144051">MNVHGAWEWVEAIVISGSYSSGATPGGNVLTVKVTDSHSQYHHVERIEISSRHLVGPGRSVLPANSFNDECDLPTDLTQLTHLHEPAVVDCLKRRCKLAGWKMYSYSGPILIAINPCKNVPGLYDSNAMKLYWNYGEHLACGGAQEDAPPPHVFGVADSAYRNMLRGLDYVRSSAEKADQAVNHDILPNQSILVSGESGAGKTVSCFHLMKYLATLSTKVDPEISKRRDASASSIEQRVLQSNAILEAFGCARTLRNDNSSRFGKFIELKFSNRGQLLGAFIDTYLLEKARIVSHTCGERTYHIFYEVLDEKSFSSGEREKLCINSATSRDFAITAPEGGGERSRLLHNGYEDHAKMFAELKRSMHTMDFSRHDQMEIFQTVIGLLHLSNLTLQGGLIETKDGEGCTINIGHPSLGPALRLLGVSCEAMNTAVTTVQFKAVNELVTRNLNVDQSCRAIQALIKGAYDSIFMLLVARINSCIVGTEDDSGGAFIGLLDIFGFECFTSNSFEQLVSAQTNNESLQQQFNRFVFKLEQEEYTREGIKWDMIEFQDNQDILDLIDMKNGGILTILDEQGKLGMRCNDRTFASAIYTKCQGTSERFGADKKQQSRGLFSINHYAGLVEYDTAGFMAKNKDEIPMEAATLLASSSCAFIRSIAEAISAKENGGSAAKSSISRVSVGGQFSNQLRRLRRRIDGTHPHYVRCLKPNDQLQPCNFDPNTVVDQLRCGGIIEAIRVSRAGFPHRYTFEHFSSRFGIIGNVLGNKKRQGPKRAVGKLNFGKSATAANSRKCARGLSANPKKSSEILVRNIARWILAERERQKQDESPDLQQGTETSARSEAMSPRSFWKNQSPHSGDYDPQHKQPANSEAGIQLGTTKVFLLQDTFDCIERLRGQVLSDSATRLAAVGRMYIARRSYLNILRAYYEARVHQGLETLSPPSIAENRSDDSALRNIDVNIGRFECVSEDVGQRVPVPIEFEWVPSGFGRYVRKSEDDTDDADVEACMPPENDNACHDVYNQLVAPPQEGDGSATASVVSLARQRYQQAISPRKASNSVLGMRLKQPKPESPKSSLTRVNIESEETLAMPASRDKRAVEGEENSLDRLYRQKMQQKASTATPTIVRRQFSVPIEPITTVNSRQGTSFASSGTQGARVVLLRQQSEPHFGAKGANPANYQHFSVPGKRCEVAWQSPHKVETPPNIRQLKLDRDPSSKQIEAHILSHPKPFDQHRRQISALQPSPSVLTDRCRDGSEVNQETGKLKRISPRSKRRSHRHVARFKQAQHRHQDSSQDSDLVDL</sequence>
<reference evidence="9 10" key="1">
    <citation type="journal article" date="2012" name="Genome Biol.">
        <title>Genome and low-iron response of an oceanic diatom adapted to chronic iron limitation.</title>
        <authorList>
            <person name="Lommer M."/>
            <person name="Specht M."/>
            <person name="Roy A.S."/>
            <person name="Kraemer L."/>
            <person name="Andreson R."/>
            <person name="Gutowska M.A."/>
            <person name="Wolf J."/>
            <person name="Bergner S.V."/>
            <person name="Schilhabel M.B."/>
            <person name="Klostermeier U.C."/>
            <person name="Beiko R.G."/>
            <person name="Rosenstiel P."/>
            <person name="Hippler M."/>
            <person name="Laroche J."/>
        </authorList>
    </citation>
    <scope>NUCLEOTIDE SEQUENCE [LARGE SCALE GENOMIC DNA]</scope>
    <source>
        <strain evidence="9 10">CCMP1005</strain>
    </source>
</reference>
<dbReference type="PANTHER" id="PTHR13140:SF845">
    <property type="entry name" value="MYOSIN-LIKE PROTEIN"/>
    <property type="match status" value="1"/>
</dbReference>
<dbReference type="GO" id="GO:0000146">
    <property type="term" value="F:microfilament motor activity"/>
    <property type="evidence" value="ECO:0007669"/>
    <property type="project" value="TreeGrafter"/>
</dbReference>
<dbReference type="CDD" id="cd00124">
    <property type="entry name" value="MYSc"/>
    <property type="match status" value="1"/>
</dbReference>
<evidence type="ECO:0000256" key="4">
    <source>
        <dbReference type="ARBA" id="ARBA00023175"/>
    </source>
</evidence>
<evidence type="ECO:0000256" key="5">
    <source>
        <dbReference type="ARBA" id="ARBA00023203"/>
    </source>
</evidence>
<dbReference type="OMA" id="CTINIGH"/>
<evidence type="ECO:0000256" key="6">
    <source>
        <dbReference type="PROSITE-ProRule" id="PRU00782"/>
    </source>
</evidence>
<dbReference type="EMBL" id="AGNL01017141">
    <property type="protein sequence ID" value="EJK64551.1"/>
    <property type="molecule type" value="Genomic_DNA"/>
</dbReference>
<feature type="region of interest" description="Disordered" evidence="7">
    <location>
        <begin position="1234"/>
        <end position="1296"/>
    </location>
</feature>
<dbReference type="GO" id="GO:0016020">
    <property type="term" value="C:membrane"/>
    <property type="evidence" value="ECO:0007669"/>
    <property type="project" value="TreeGrafter"/>
</dbReference>
<proteinExistence type="inferred from homology"/>
<dbReference type="GO" id="GO:0007015">
    <property type="term" value="P:actin filament organization"/>
    <property type="evidence" value="ECO:0007669"/>
    <property type="project" value="TreeGrafter"/>
</dbReference>
<dbReference type="PANTHER" id="PTHR13140">
    <property type="entry name" value="MYOSIN"/>
    <property type="match status" value="1"/>
</dbReference>
<dbReference type="InterPro" id="IPR036961">
    <property type="entry name" value="Kinesin_motor_dom_sf"/>
</dbReference>
<dbReference type="PROSITE" id="PS51456">
    <property type="entry name" value="MYOSIN_MOTOR"/>
    <property type="match status" value="1"/>
</dbReference>
<feature type="binding site" evidence="6">
    <location>
        <begin position="196"/>
        <end position="203"/>
    </location>
    <ligand>
        <name>ATP</name>
        <dbReference type="ChEBI" id="CHEBI:30616"/>
    </ligand>
</feature>
<dbReference type="SMART" id="SM00242">
    <property type="entry name" value="MYSc"/>
    <property type="match status" value="1"/>
</dbReference>